<evidence type="ECO:0008006" key="3">
    <source>
        <dbReference type="Google" id="ProtNLM"/>
    </source>
</evidence>
<name>A0ABU2TZK8_9ACTN</name>
<evidence type="ECO:0000313" key="1">
    <source>
        <dbReference type="EMBL" id="MDT0466412.1"/>
    </source>
</evidence>
<keyword evidence="2" id="KW-1185">Reference proteome</keyword>
<comment type="caution">
    <text evidence="1">The sequence shown here is derived from an EMBL/GenBank/DDBJ whole genome shotgun (WGS) entry which is preliminary data.</text>
</comment>
<reference evidence="2" key="1">
    <citation type="submission" date="2023-07" db="EMBL/GenBank/DDBJ databases">
        <title>30 novel species of actinomycetes from the DSMZ collection.</title>
        <authorList>
            <person name="Nouioui I."/>
        </authorList>
    </citation>
    <scope>NUCLEOTIDE SEQUENCE [LARGE SCALE GENOMIC DNA]</scope>
    <source>
        <strain evidence="2">DSM 41699</strain>
    </source>
</reference>
<accession>A0ABU2TZK8</accession>
<dbReference type="EMBL" id="JAVREY010000036">
    <property type="protein sequence ID" value="MDT0466412.1"/>
    <property type="molecule type" value="Genomic_DNA"/>
</dbReference>
<evidence type="ECO:0000313" key="2">
    <source>
        <dbReference type="Proteomes" id="UP001183809"/>
    </source>
</evidence>
<organism evidence="1 2">
    <name type="scientific">Streptomyces gibsoniae</name>
    <dbReference type="NCBI Taxonomy" id="3075529"/>
    <lineage>
        <taxon>Bacteria</taxon>
        <taxon>Bacillati</taxon>
        <taxon>Actinomycetota</taxon>
        <taxon>Actinomycetes</taxon>
        <taxon>Kitasatosporales</taxon>
        <taxon>Streptomycetaceae</taxon>
        <taxon>Streptomyces</taxon>
    </lineage>
</organism>
<proteinExistence type="predicted"/>
<gene>
    <name evidence="1" type="ORF">RM764_25950</name>
</gene>
<dbReference type="RefSeq" id="WP_311697874.1">
    <property type="nucleotide sequence ID" value="NZ_JAVREY010000036.1"/>
</dbReference>
<dbReference type="Proteomes" id="UP001183809">
    <property type="component" value="Unassembled WGS sequence"/>
</dbReference>
<sequence length="62" mass="6614">MPQHARTLPVCRDCDGFVTAAIDAGTRHRDGTRATLRVNCPACKGTGHTLPRSATALVRVGR</sequence>
<protein>
    <recommendedName>
        <fullName evidence="3">Molecular chaperone DnaJ</fullName>
    </recommendedName>
</protein>